<name>A0A7S0GBZ2_9STRA</name>
<evidence type="ECO:0000256" key="1">
    <source>
        <dbReference type="SAM" id="SignalP"/>
    </source>
</evidence>
<protein>
    <submittedName>
        <fullName evidence="2">Uncharacterized protein</fullName>
    </submittedName>
</protein>
<keyword evidence="1" id="KW-0732">Signal</keyword>
<sequence>MNMLMFFFLSLHKAYTVDGECLEVTNDGDGDGDGGVMLVGATEDDVCSGILHLRGAQLQPNGVLYNPSNFFQPDDIAAQASLARKASSYQWYRSVLSSTLSSQPILHCFGLHEWAMQYHPLDAPPPPSAQYQSSLPLRVSRDIINKTVERKGIDCTHVDALRFFAPAAGPLNSHGHSLVRTDQLKLEQKGCVHAHMDLFKICLKLLPFVDARLLGDCLEVALEARRLDVAASPYDASGYGLEAIPIETSEGRAEYKTKQMALMKRVEPIRRRLLGAYDDLLTGGFSSNVLELAEERAVCES</sequence>
<accession>A0A7S0GBZ2</accession>
<proteinExistence type="predicted"/>
<feature type="chain" id="PRO_5031337868" evidence="1">
    <location>
        <begin position="20"/>
        <end position="301"/>
    </location>
</feature>
<dbReference type="EMBL" id="HBEL01014130">
    <property type="protein sequence ID" value="CAD8410621.1"/>
    <property type="molecule type" value="Transcribed_RNA"/>
</dbReference>
<dbReference type="AlphaFoldDB" id="A0A7S0GBZ2"/>
<organism evidence="2">
    <name type="scientific">Proboscia inermis</name>
    <dbReference type="NCBI Taxonomy" id="420281"/>
    <lineage>
        <taxon>Eukaryota</taxon>
        <taxon>Sar</taxon>
        <taxon>Stramenopiles</taxon>
        <taxon>Ochrophyta</taxon>
        <taxon>Bacillariophyta</taxon>
        <taxon>Coscinodiscophyceae</taxon>
        <taxon>Rhizosoleniophycidae</taxon>
        <taxon>Rhizosoleniales</taxon>
        <taxon>Rhizosoleniaceae</taxon>
        <taxon>Proboscia</taxon>
    </lineage>
</organism>
<feature type="signal peptide" evidence="1">
    <location>
        <begin position="1"/>
        <end position="19"/>
    </location>
</feature>
<gene>
    <name evidence="2" type="ORF">PINE0816_LOCUS6744</name>
</gene>
<reference evidence="2" key="1">
    <citation type="submission" date="2021-01" db="EMBL/GenBank/DDBJ databases">
        <authorList>
            <person name="Corre E."/>
            <person name="Pelletier E."/>
            <person name="Niang G."/>
            <person name="Scheremetjew M."/>
            <person name="Finn R."/>
            <person name="Kale V."/>
            <person name="Holt S."/>
            <person name="Cochrane G."/>
            <person name="Meng A."/>
            <person name="Brown T."/>
            <person name="Cohen L."/>
        </authorList>
    </citation>
    <scope>NUCLEOTIDE SEQUENCE</scope>
    <source>
        <strain evidence="2">CCAP1064/1</strain>
    </source>
</reference>
<evidence type="ECO:0000313" key="2">
    <source>
        <dbReference type="EMBL" id="CAD8410621.1"/>
    </source>
</evidence>